<name>A0A1G5BFN9_9RHOB</name>
<organism evidence="1 2">
    <name type="scientific">Paracoccus tibetensis</name>
    <dbReference type="NCBI Taxonomy" id="336292"/>
    <lineage>
        <taxon>Bacteria</taxon>
        <taxon>Pseudomonadati</taxon>
        <taxon>Pseudomonadota</taxon>
        <taxon>Alphaproteobacteria</taxon>
        <taxon>Rhodobacterales</taxon>
        <taxon>Paracoccaceae</taxon>
        <taxon>Paracoccus</taxon>
    </lineage>
</organism>
<dbReference type="AlphaFoldDB" id="A0A1G5BFN9"/>
<protein>
    <submittedName>
        <fullName evidence="1">Uncharacterized protein</fullName>
    </submittedName>
</protein>
<sequence>MVKNHKMKDHGRDQGMTYLDRMAAMAEKQPENRIAAEAARLRAAAAACSIPDRCGPDIAPSPARGGFVLARQVELLPVGSDKVEAVHRGYGGRSAIRAADVFDAMLAAAARAKRPAPLTPGQIAIGRRYGHLVELLAADGTKLSSLEASFGSGAGRDWMDLRMEYTAELERMRLRLGDEPAMVLRRIRPSQRGRVLAPGERAPYIFTRRELIDGICLKGYSIKQVLALFSWQDNGRNAKAALEALSGALDAMIGYRSQKTS</sequence>
<keyword evidence="2" id="KW-1185">Reference proteome</keyword>
<evidence type="ECO:0000313" key="2">
    <source>
        <dbReference type="Proteomes" id="UP000199502"/>
    </source>
</evidence>
<reference evidence="1 2" key="1">
    <citation type="submission" date="2016-10" db="EMBL/GenBank/DDBJ databases">
        <authorList>
            <person name="de Groot N.N."/>
        </authorList>
    </citation>
    <scope>NUCLEOTIDE SEQUENCE [LARGE SCALE GENOMIC DNA]</scope>
    <source>
        <strain evidence="1 2">CGMCC 1.8925</strain>
    </source>
</reference>
<accession>A0A1G5BFN9</accession>
<evidence type="ECO:0000313" key="1">
    <source>
        <dbReference type="EMBL" id="SCX88820.1"/>
    </source>
</evidence>
<dbReference type="EMBL" id="FMVT01000001">
    <property type="protein sequence ID" value="SCX88820.1"/>
    <property type="molecule type" value="Genomic_DNA"/>
</dbReference>
<proteinExistence type="predicted"/>
<gene>
    <name evidence="1" type="ORF">SAMN05660710_00121</name>
</gene>
<dbReference type="Proteomes" id="UP000199502">
    <property type="component" value="Unassembled WGS sequence"/>
</dbReference>